<evidence type="ECO:0000256" key="2">
    <source>
        <dbReference type="SAM" id="SignalP"/>
    </source>
</evidence>
<feature type="signal peptide" evidence="2">
    <location>
        <begin position="1"/>
        <end position="20"/>
    </location>
</feature>
<protein>
    <recommendedName>
        <fullName evidence="4">LPP20 lipoprotein</fullName>
    </recommendedName>
</protein>
<sequence length="485" mass="51080">MKKITFAGALVVALIVSSCASTPSIPEWVSQKPAPDARYTYFVGSSSAPDSATAANDATASLIAGIMQYMGVSVSVSSSAEARASLDDYQAQITQTVKTESKGRLAGFEVVEKYIQKDPKTGQYTVHVLARYETKELQKEKARIEAIFQEERDAVAIPEKKGDQAATEGRLMDAIRSYAEAMSAAGGSNLENAKIKLERNAKKASELAASLKLTIVSESSLSVALGSKLPASKVALISNSGGMKQRVAGAPLLVTYPKKLASGRVGTGTMQVFTDTNGVTAFEVPPIDIAGNYRVAIQLDFSSISDLLSSLPSWALPYSDAVENELSGIVAYLNYKVISTAKNVPMAVAAYLKDTESARNADPAVFLSGLKETLLKEGFSLSDAKLPSGYQTPIDLSVLRAIAPADAQRFALASLDVKSITKDGSYFIATAEGSLGVFELASGRTLYSATKSAQGMGLSESEAVSNALKTLGSQAFGKDLLSALP</sequence>
<keyword evidence="1" id="KW-0175">Coiled coil</keyword>
<dbReference type="Gene3D" id="3.10.28.20">
    <property type="entry name" value="Acetamidase/Formamidase-like domains"/>
    <property type="match status" value="1"/>
</dbReference>
<reference evidence="3" key="1">
    <citation type="submission" date="2017-02" db="EMBL/GenBank/DDBJ databases">
        <authorList>
            <person name="Regsiter A."/>
            <person name="William W."/>
        </authorList>
    </citation>
    <scope>NUCLEOTIDE SEQUENCE</scope>
    <source>
        <strain evidence="3">Bib</strain>
    </source>
</reference>
<evidence type="ECO:0000313" key="3">
    <source>
        <dbReference type="EMBL" id="SLM09966.1"/>
    </source>
</evidence>
<keyword evidence="2" id="KW-0732">Signal</keyword>
<dbReference type="AlphaFoldDB" id="A0A3P3XFC9"/>
<gene>
    <name evidence="3" type="ORF">SPIROBIBN47_100195</name>
</gene>
<organism evidence="3">
    <name type="scientific">uncultured spirochete</name>
    <dbReference type="NCBI Taxonomy" id="156406"/>
    <lineage>
        <taxon>Bacteria</taxon>
        <taxon>Pseudomonadati</taxon>
        <taxon>Spirochaetota</taxon>
        <taxon>Spirochaetia</taxon>
        <taxon>Spirochaetales</taxon>
        <taxon>environmental samples</taxon>
    </lineage>
</organism>
<proteinExistence type="predicted"/>
<evidence type="ECO:0008006" key="4">
    <source>
        <dbReference type="Google" id="ProtNLM"/>
    </source>
</evidence>
<name>A0A3P3XFC9_9SPIR</name>
<feature type="chain" id="PRO_5018201623" description="LPP20 lipoprotein" evidence="2">
    <location>
        <begin position="21"/>
        <end position="485"/>
    </location>
</feature>
<accession>A0A3P3XFC9</accession>
<dbReference type="PROSITE" id="PS51257">
    <property type="entry name" value="PROKAR_LIPOPROTEIN"/>
    <property type="match status" value="1"/>
</dbReference>
<feature type="coiled-coil region" evidence="1">
    <location>
        <begin position="187"/>
        <end position="214"/>
    </location>
</feature>
<evidence type="ECO:0000256" key="1">
    <source>
        <dbReference type="SAM" id="Coils"/>
    </source>
</evidence>
<dbReference type="EMBL" id="FWDM01000002">
    <property type="protein sequence ID" value="SLM09966.1"/>
    <property type="molecule type" value="Genomic_DNA"/>
</dbReference>